<evidence type="ECO:0000313" key="2">
    <source>
        <dbReference type="Proteomes" id="UP000467700"/>
    </source>
</evidence>
<keyword evidence="2" id="KW-1185">Reference proteome</keyword>
<protein>
    <submittedName>
        <fullName evidence="1">Uncharacterized protein</fullName>
    </submittedName>
</protein>
<evidence type="ECO:0000313" key="1">
    <source>
        <dbReference type="EMBL" id="CAA7268269.1"/>
    </source>
</evidence>
<proteinExistence type="predicted"/>
<dbReference type="AlphaFoldDB" id="A0A8S0VT73"/>
<gene>
    <name evidence="1" type="ORF">AAE3_LOCUS10450</name>
</gene>
<name>A0A8S0VT73_CYCAE</name>
<sequence length="386" mass="44136">MPRNHPSHPSRLRMEFMDQDCPCTLPACPFFIAEQRLARLDPRAAVRELAKESPTSPFTLKVAMAALVDAQYRRAGAGTAFMGQLSHRSTGDRPHWDYPLRGIISIFTAIYRDSDAPRQGEDADVLKDTVSKYPVFVEAITRDFHFLTPADKMGDYRRCTVGGALLFFIDDPATKLKMYEEQSLRLIVHCWLETSPDYPLRHYATNVLVEVIVKKALNGSQPPPDYLERVFKLVKIPHLMSRLNFLFKSRKLADEMVWHEVQVVVYLTWEWQPFSPHVVEANVPKNVLAAIRRTLKNNARPFDEVENLFGQVEILAQNLFDQSPNTMHVLTGLVKNTYLVEVAAEGLKRANRSTEPVGNLLDRPGYFYRFFSHIINPKYVSTPCSL</sequence>
<dbReference type="EMBL" id="CACVBS010000067">
    <property type="protein sequence ID" value="CAA7268269.1"/>
    <property type="molecule type" value="Genomic_DNA"/>
</dbReference>
<organism evidence="1 2">
    <name type="scientific">Cyclocybe aegerita</name>
    <name type="common">Black poplar mushroom</name>
    <name type="synonym">Agrocybe aegerita</name>
    <dbReference type="NCBI Taxonomy" id="1973307"/>
    <lineage>
        <taxon>Eukaryota</taxon>
        <taxon>Fungi</taxon>
        <taxon>Dikarya</taxon>
        <taxon>Basidiomycota</taxon>
        <taxon>Agaricomycotina</taxon>
        <taxon>Agaricomycetes</taxon>
        <taxon>Agaricomycetidae</taxon>
        <taxon>Agaricales</taxon>
        <taxon>Agaricineae</taxon>
        <taxon>Bolbitiaceae</taxon>
        <taxon>Cyclocybe</taxon>
    </lineage>
</organism>
<dbReference type="Proteomes" id="UP000467700">
    <property type="component" value="Unassembled WGS sequence"/>
</dbReference>
<accession>A0A8S0VT73</accession>
<reference evidence="1 2" key="1">
    <citation type="submission" date="2020-01" db="EMBL/GenBank/DDBJ databases">
        <authorList>
            <person name="Gupta K D."/>
        </authorList>
    </citation>
    <scope>NUCLEOTIDE SEQUENCE [LARGE SCALE GENOMIC DNA]</scope>
</reference>
<dbReference type="OrthoDB" id="2945538at2759"/>
<comment type="caution">
    <text evidence="1">The sequence shown here is derived from an EMBL/GenBank/DDBJ whole genome shotgun (WGS) entry which is preliminary data.</text>
</comment>